<evidence type="ECO:0000256" key="1">
    <source>
        <dbReference type="SAM" id="MobiDB-lite"/>
    </source>
</evidence>
<feature type="transmembrane region" description="Helical" evidence="2">
    <location>
        <begin position="279"/>
        <end position="301"/>
    </location>
</feature>
<sequence>MSSPQWSPSTAMPSCPSSSRPPSPQPFALLSSFLSFLLVATLTTAICAQTTADVTLHITDQTDFCLFLPPKPNVNISKTDALVYCVNPPPRPIPSNFIYSAHHVNAVDASGEVVFQQVTGQYDVSKFPFTTPASTDPELVNITLNTQYDSGSGLFPLPSCTGYAQFIQIIGNSTYCVRCCKAGAQYCTQSFWPPNCVNFLGGNFGPGFDNKNVTPALTLPVVAYPIDVARATNTSTASTSRFGGAGTMTSVSGTVPTSVGVGATTSTSRTVSTSAKSDAVRVFGVVALLYSAVAASVGVWASL</sequence>
<name>A0A139AZ22_GONPJ</name>
<keyword evidence="3" id="KW-0732">Signal</keyword>
<proteinExistence type="predicted"/>
<evidence type="ECO:0000313" key="5">
    <source>
        <dbReference type="Proteomes" id="UP000070544"/>
    </source>
</evidence>
<feature type="region of interest" description="Disordered" evidence="1">
    <location>
        <begin position="1"/>
        <end position="20"/>
    </location>
</feature>
<evidence type="ECO:0000256" key="2">
    <source>
        <dbReference type="SAM" id="Phobius"/>
    </source>
</evidence>
<dbReference type="AlphaFoldDB" id="A0A139AZ22"/>
<gene>
    <name evidence="4" type="ORF">M427DRAFT_130628</name>
</gene>
<dbReference type="OrthoDB" id="2155136at2759"/>
<organism evidence="4 5">
    <name type="scientific">Gonapodya prolifera (strain JEL478)</name>
    <name type="common">Monoblepharis prolifera</name>
    <dbReference type="NCBI Taxonomy" id="1344416"/>
    <lineage>
        <taxon>Eukaryota</taxon>
        <taxon>Fungi</taxon>
        <taxon>Fungi incertae sedis</taxon>
        <taxon>Chytridiomycota</taxon>
        <taxon>Chytridiomycota incertae sedis</taxon>
        <taxon>Monoblepharidomycetes</taxon>
        <taxon>Monoblepharidales</taxon>
        <taxon>Gonapodyaceae</taxon>
        <taxon>Gonapodya</taxon>
    </lineage>
</organism>
<feature type="chain" id="PRO_5007296531" evidence="3">
    <location>
        <begin position="49"/>
        <end position="303"/>
    </location>
</feature>
<dbReference type="Proteomes" id="UP000070544">
    <property type="component" value="Unassembled WGS sequence"/>
</dbReference>
<reference evidence="4 5" key="1">
    <citation type="journal article" date="2015" name="Genome Biol. Evol.">
        <title>Phylogenomic analyses indicate that early fungi evolved digesting cell walls of algal ancestors of land plants.</title>
        <authorList>
            <person name="Chang Y."/>
            <person name="Wang S."/>
            <person name="Sekimoto S."/>
            <person name="Aerts A.L."/>
            <person name="Choi C."/>
            <person name="Clum A."/>
            <person name="LaButti K.M."/>
            <person name="Lindquist E.A."/>
            <person name="Yee Ngan C."/>
            <person name="Ohm R.A."/>
            <person name="Salamov A.A."/>
            <person name="Grigoriev I.V."/>
            <person name="Spatafora J.W."/>
            <person name="Berbee M.L."/>
        </authorList>
    </citation>
    <scope>NUCLEOTIDE SEQUENCE [LARGE SCALE GENOMIC DNA]</scope>
    <source>
        <strain evidence="4 5">JEL478</strain>
    </source>
</reference>
<evidence type="ECO:0000313" key="4">
    <source>
        <dbReference type="EMBL" id="KXS21954.1"/>
    </source>
</evidence>
<feature type="compositionally biased region" description="Polar residues" evidence="1">
    <location>
        <begin position="1"/>
        <end position="12"/>
    </location>
</feature>
<keyword evidence="2" id="KW-0472">Membrane</keyword>
<dbReference type="STRING" id="1344416.A0A139AZ22"/>
<keyword evidence="2" id="KW-1133">Transmembrane helix</keyword>
<accession>A0A139AZ22</accession>
<keyword evidence="2" id="KW-0812">Transmembrane</keyword>
<keyword evidence="5" id="KW-1185">Reference proteome</keyword>
<feature type="signal peptide" evidence="3">
    <location>
        <begin position="1"/>
        <end position="48"/>
    </location>
</feature>
<dbReference type="EMBL" id="KQ965732">
    <property type="protein sequence ID" value="KXS21954.1"/>
    <property type="molecule type" value="Genomic_DNA"/>
</dbReference>
<evidence type="ECO:0000256" key="3">
    <source>
        <dbReference type="SAM" id="SignalP"/>
    </source>
</evidence>
<protein>
    <submittedName>
        <fullName evidence="4">Uncharacterized protein</fullName>
    </submittedName>
</protein>